<dbReference type="KEGG" id="cpas:Clopa_2058"/>
<proteinExistence type="predicted"/>
<sequence>MDTKNDKNLDALVSEITEFNELTLDDIPNIDLYMDQVTTLFESKLHPLKRNEEDKIMTKTMINNYAKAKIFPPVKSKKYTKEQIILLSIIYNLKQSLSLADIGKVFNPILKDIENENKELISVENLYDTFLEIKRENENKFSEHFYTLLDRTKNNLKNKDNGDNSKNELILMVLSLIAEANMNIRMSEKIIDNFFNVAKK</sequence>
<dbReference type="PANTHER" id="PTHR40056:SF1">
    <property type="entry name" value="DUF1836 DOMAIN-CONTAINING PROTEIN"/>
    <property type="match status" value="1"/>
</dbReference>
<dbReference type="EMBL" id="CP003261">
    <property type="protein sequence ID" value="AGK96944.1"/>
    <property type="molecule type" value="Genomic_DNA"/>
</dbReference>
<dbReference type="InterPro" id="IPR014975">
    <property type="entry name" value="DUF1836"/>
</dbReference>
<dbReference type="AlphaFoldDB" id="R4K8S2"/>
<gene>
    <name evidence="1" type="ORF">Clopa_2058</name>
</gene>
<dbReference type="eggNOG" id="COG0789">
    <property type="taxonomic scope" value="Bacteria"/>
</dbReference>
<dbReference type="PATRIC" id="fig|86416.3.peg.2029"/>
<dbReference type="OrthoDB" id="3191472at2"/>
<reference evidence="1 2" key="1">
    <citation type="submission" date="2012-01" db="EMBL/GenBank/DDBJ databases">
        <title>Complete sequence of chromosome of Clostridium pasteurianum BC1.</title>
        <authorList>
            <consortium name="US DOE Joint Genome Institute"/>
            <person name="Lucas S."/>
            <person name="Han J."/>
            <person name="Lapidus A."/>
            <person name="Cheng J.-F."/>
            <person name="Goodwin L."/>
            <person name="Pitluck S."/>
            <person name="Peters L."/>
            <person name="Mikhailova N."/>
            <person name="Teshima H."/>
            <person name="Detter J.C."/>
            <person name="Han C."/>
            <person name="Tapia R."/>
            <person name="Land M."/>
            <person name="Hauser L."/>
            <person name="Kyrpides N."/>
            <person name="Ivanova N."/>
            <person name="Pagani I."/>
            <person name="Dunn J."/>
            <person name="Taghavi S."/>
            <person name="Francis A."/>
            <person name="van der Lelie D."/>
            <person name="Woyke T."/>
        </authorList>
    </citation>
    <scope>NUCLEOTIDE SEQUENCE [LARGE SCALE GENOMIC DNA]</scope>
    <source>
        <strain evidence="1 2">BC1</strain>
    </source>
</reference>
<dbReference type="PANTHER" id="PTHR40056">
    <property type="entry name" value="HYPOTHETICAL CYTOSOLIC PROTEIN"/>
    <property type="match status" value="1"/>
</dbReference>
<evidence type="ECO:0000313" key="2">
    <source>
        <dbReference type="Proteomes" id="UP000013523"/>
    </source>
</evidence>
<name>R4K8S2_CLOPA</name>
<dbReference type="HOGENOM" id="CLU_085303_0_1_9"/>
<keyword evidence="2" id="KW-1185">Reference proteome</keyword>
<evidence type="ECO:0008006" key="3">
    <source>
        <dbReference type="Google" id="ProtNLM"/>
    </source>
</evidence>
<dbReference type="Proteomes" id="UP000013523">
    <property type="component" value="Chromosome"/>
</dbReference>
<accession>R4K8S2</accession>
<dbReference type="STRING" id="86416.Clopa_2058"/>
<organism evidence="1 2">
    <name type="scientific">Clostridium pasteurianum BC1</name>
    <dbReference type="NCBI Taxonomy" id="86416"/>
    <lineage>
        <taxon>Bacteria</taxon>
        <taxon>Bacillati</taxon>
        <taxon>Bacillota</taxon>
        <taxon>Clostridia</taxon>
        <taxon>Eubacteriales</taxon>
        <taxon>Clostridiaceae</taxon>
        <taxon>Clostridium</taxon>
    </lineage>
</organism>
<dbReference type="RefSeq" id="WP_015615252.1">
    <property type="nucleotide sequence ID" value="NC_021182.1"/>
</dbReference>
<protein>
    <recommendedName>
        <fullName evidence="3">DUF1836 domain-containing protein</fullName>
    </recommendedName>
</protein>
<dbReference type="Pfam" id="PF08876">
    <property type="entry name" value="DUF1836"/>
    <property type="match status" value="1"/>
</dbReference>
<evidence type="ECO:0000313" key="1">
    <source>
        <dbReference type="EMBL" id="AGK96944.1"/>
    </source>
</evidence>